<keyword evidence="2 5" id="KW-0479">Metal-binding</keyword>
<feature type="domain" description="Cytochrome b5 heme-binding" evidence="6">
    <location>
        <begin position="84"/>
        <end position="164"/>
    </location>
</feature>
<dbReference type="RefSeq" id="XP_007779061.1">
    <property type="nucleotide sequence ID" value="XM_007780871.1"/>
</dbReference>
<evidence type="ECO:0000259" key="6">
    <source>
        <dbReference type="PROSITE" id="PS50255"/>
    </source>
</evidence>
<dbReference type="PANTHER" id="PTHR19359">
    <property type="entry name" value="CYTOCHROME B5"/>
    <property type="match status" value="1"/>
</dbReference>
<reference evidence="8" key="1">
    <citation type="submission" date="2012-06" db="EMBL/GenBank/DDBJ databases">
        <title>The genome sequence of Coniosporium apollinis CBS 100218.</title>
        <authorList>
            <consortium name="The Broad Institute Genome Sequencing Platform"/>
            <person name="Cuomo C."/>
            <person name="Gorbushina A."/>
            <person name="Noack S."/>
            <person name="Walker B."/>
            <person name="Young S.K."/>
            <person name="Zeng Q."/>
            <person name="Gargeya S."/>
            <person name="Fitzgerald M."/>
            <person name="Haas B."/>
            <person name="Abouelleil A."/>
            <person name="Alvarado L."/>
            <person name="Arachchi H.M."/>
            <person name="Berlin A.M."/>
            <person name="Chapman S.B."/>
            <person name="Goldberg J."/>
            <person name="Griggs A."/>
            <person name="Gujja S."/>
            <person name="Hansen M."/>
            <person name="Howarth C."/>
            <person name="Imamovic A."/>
            <person name="Larimer J."/>
            <person name="McCowan C."/>
            <person name="Montmayeur A."/>
            <person name="Murphy C."/>
            <person name="Neiman D."/>
            <person name="Pearson M."/>
            <person name="Priest M."/>
            <person name="Roberts A."/>
            <person name="Saif S."/>
            <person name="Shea T."/>
            <person name="Sisk P."/>
            <person name="Sykes S."/>
            <person name="Wortman J."/>
            <person name="Nusbaum C."/>
            <person name="Birren B."/>
        </authorList>
    </citation>
    <scope>NUCLEOTIDE SEQUENCE [LARGE SCALE GENOMIC DNA]</scope>
    <source>
        <strain evidence="8">CBS 100218</strain>
    </source>
</reference>
<dbReference type="PROSITE" id="PS00191">
    <property type="entry name" value="CYTOCHROME_B5_1"/>
    <property type="match status" value="1"/>
</dbReference>
<evidence type="ECO:0000313" key="7">
    <source>
        <dbReference type="EMBL" id="EON63744.1"/>
    </source>
</evidence>
<dbReference type="STRING" id="1168221.R7YPK4"/>
<dbReference type="SUPFAM" id="SSF55856">
    <property type="entry name" value="Cytochrome b5-like heme/steroid binding domain"/>
    <property type="match status" value="1"/>
</dbReference>
<dbReference type="PROSITE" id="PS50255">
    <property type="entry name" value="CYTOCHROME_B5_2"/>
    <property type="match status" value="1"/>
</dbReference>
<keyword evidence="1 5" id="KW-0349">Heme</keyword>
<dbReference type="OMA" id="ERIWIVI"/>
<dbReference type="EMBL" id="JH767565">
    <property type="protein sequence ID" value="EON63744.1"/>
    <property type="molecule type" value="Genomic_DNA"/>
</dbReference>
<dbReference type="OrthoDB" id="260519at2759"/>
<sequence length="189" mass="21411">MGWLKIKHQALVSHFTEQPDRAVSLKSQGDTLGAALQTVQEPLSDLASLKPSIQHIESISTEQVTALPPQVRPFASTDTPDKDLPFIPSSEIKAKQIQKDVPERIWIVIDTIVYDCSVFVNNHPGGDTVIKAFTGSDCSWQFWRFHGKEHLEEFGRSLRIGRTAKIQNRFQEPPKYVGLRRFNSDADEW</sequence>
<dbReference type="AlphaFoldDB" id="R7YPK4"/>
<dbReference type="SMART" id="SM01117">
    <property type="entry name" value="Cyt-b5"/>
    <property type="match status" value="1"/>
</dbReference>
<keyword evidence="8" id="KW-1185">Reference proteome</keyword>
<organism evidence="7 8">
    <name type="scientific">Coniosporium apollinis (strain CBS 100218)</name>
    <name type="common">Rock-inhabiting black yeast</name>
    <dbReference type="NCBI Taxonomy" id="1168221"/>
    <lineage>
        <taxon>Eukaryota</taxon>
        <taxon>Fungi</taxon>
        <taxon>Dikarya</taxon>
        <taxon>Ascomycota</taxon>
        <taxon>Pezizomycotina</taxon>
        <taxon>Dothideomycetes</taxon>
        <taxon>Dothideomycetes incertae sedis</taxon>
        <taxon>Coniosporium</taxon>
    </lineage>
</organism>
<protein>
    <recommendedName>
        <fullName evidence="6">Cytochrome b5 heme-binding domain-containing protein</fullName>
    </recommendedName>
</protein>
<dbReference type="InterPro" id="IPR018506">
    <property type="entry name" value="Cyt_B5_heme-BS"/>
</dbReference>
<dbReference type="eggNOG" id="ENOG502SD20">
    <property type="taxonomic scope" value="Eukaryota"/>
</dbReference>
<evidence type="ECO:0000256" key="3">
    <source>
        <dbReference type="ARBA" id="ARBA00023004"/>
    </source>
</evidence>
<name>R7YPK4_CONA1</name>
<dbReference type="PANTHER" id="PTHR19359:SF95">
    <property type="entry name" value="CYTOCHROME B5 TYPE B"/>
    <property type="match status" value="1"/>
</dbReference>
<dbReference type="HOGENOM" id="CLU_117271_1_0_1"/>
<dbReference type="GO" id="GO:0046872">
    <property type="term" value="F:metal ion binding"/>
    <property type="evidence" value="ECO:0007669"/>
    <property type="project" value="UniProtKB-UniRule"/>
</dbReference>
<dbReference type="GeneID" id="19900283"/>
<evidence type="ECO:0000256" key="4">
    <source>
        <dbReference type="ARBA" id="ARBA00038168"/>
    </source>
</evidence>
<dbReference type="Gene3D" id="3.10.120.10">
    <property type="entry name" value="Cytochrome b5-like heme/steroid binding domain"/>
    <property type="match status" value="1"/>
</dbReference>
<dbReference type="InterPro" id="IPR001199">
    <property type="entry name" value="Cyt_B5-like_heme/steroid-bd"/>
</dbReference>
<evidence type="ECO:0000256" key="2">
    <source>
        <dbReference type="ARBA" id="ARBA00022723"/>
    </source>
</evidence>
<dbReference type="GO" id="GO:0020037">
    <property type="term" value="F:heme binding"/>
    <property type="evidence" value="ECO:0007669"/>
    <property type="project" value="UniProtKB-UniRule"/>
</dbReference>
<proteinExistence type="inferred from homology"/>
<evidence type="ECO:0000313" key="8">
    <source>
        <dbReference type="Proteomes" id="UP000016924"/>
    </source>
</evidence>
<evidence type="ECO:0000256" key="5">
    <source>
        <dbReference type="RuleBase" id="RU362121"/>
    </source>
</evidence>
<dbReference type="InterPro" id="IPR036400">
    <property type="entry name" value="Cyt_B5-like_heme/steroid_sf"/>
</dbReference>
<accession>R7YPK4</accession>
<comment type="similarity">
    <text evidence="4 5">Belongs to the cytochrome b5 family.</text>
</comment>
<dbReference type="Pfam" id="PF00173">
    <property type="entry name" value="Cyt-b5"/>
    <property type="match status" value="1"/>
</dbReference>
<dbReference type="Proteomes" id="UP000016924">
    <property type="component" value="Unassembled WGS sequence"/>
</dbReference>
<gene>
    <name evidence="7" type="ORF">W97_02972</name>
</gene>
<keyword evidence="3 5" id="KW-0408">Iron</keyword>
<dbReference type="GO" id="GO:0016020">
    <property type="term" value="C:membrane"/>
    <property type="evidence" value="ECO:0007669"/>
    <property type="project" value="TreeGrafter"/>
</dbReference>
<evidence type="ECO:0000256" key="1">
    <source>
        <dbReference type="ARBA" id="ARBA00022617"/>
    </source>
</evidence>
<dbReference type="InterPro" id="IPR050668">
    <property type="entry name" value="Cytochrome_b5"/>
</dbReference>